<dbReference type="GO" id="GO:0047429">
    <property type="term" value="F:nucleoside triphosphate diphosphatase activity"/>
    <property type="evidence" value="ECO:0007669"/>
    <property type="project" value="UniProtKB-EC"/>
</dbReference>
<comment type="function">
    <text evidence="3">Nucleoside triphosphate pyrophosphatase that hydrolyzes dTTP and UTP. May have a dual role in cell division arrest and in preventing the incorporation of modified nucleotides into cellular nucleic acids.</text>
</comment>
<keyword evidence="2 3" id="KW-0378">Hydrolase</keyword>
<dbReference type="GO" id="GO:0009117">
    <property type="term" value="P:nucleotide metabolic process"/>
    <property type="evidence" value="ECO:0007669"/>
    <property type="project" value="UniProtKB-KW"/>
</dbReference>
<comment type="similarity">
    <text evidence="3">Belongs to the Maf family. YhdE subfamily.</text>
</comment>
<dbReference type="PANTHER" id="PTHR43213:SF5">
    <property type="entry name" value="BIFUNCTIONAL DTTP_UTP PYROPHOSPHATASE_METHYLTRANSFERASE PROTEIN-RELATED"/>
    <property type="match status" value="1"/>
</dbReference>
<name>A0A9D2TA74_9FIRM</name>
<evidence type="ECO:0000313" key="5">
    <source>
        <dbReference type="Proteomes" id="UP000823904"/>
    </source>
</evidence>
<evidence type="ECO:0000256" key="2">
    <source>
        <dbReference type="ARBA" id="ARBA00022801"/>
    </source>
</evidence>
<accession>A0A9D2TA74</accession>
<feature type="site" description="Important for substrate specificity" evidence="3">
    <location>
        <position position="70"/>
    </location>
</feature>
<dbReference type="PANTHER" id="PTHR43213">
    <property type="entry name" value="BIFUNCTIONAL DTTP/UTP PYROPHOSPHATASE/METHYLTRANSFERASE PROTEIN-RELATED"/>
    <property type="match status" value="1"/>
</dbReference>
<reference evidence="4" key="2">
    <citation type="submission" date="2021-04" db="EMBL/GenBank/DDBJ databases">
        <authorList>
            <person name="Gilroy R."/>
        </authorList>
    </citation>
    <scope>NUCLEOTIDE SEQUENCE</scope>
    <source>
        <strain evidence="4">ChiSjej3B21-8574</strain>
    </source>
</reference>
<comment type="caution">
    <text evidence="4">The sequence shown here is derived from an EMBL/GenBank/DDBJ whole genome shotgun (WGS) entry which is preliminary data.</text>
</comment>
<dbReference type="Proteomes" id="UP000823904">
    <property type="component" value="Unassembled WGS sequence"/>
</dbReference>
<dbReference type="SUPFAM" id="SSF52972">
    <property type="entry name" value="ITPase-like"/>
    <property type="match status" value="1"/>
</dbReference>
<dbReference type="AlphaFoldDB" id="A0A9D2TA74"/>
<dbReference type="InterPro" id="IPR029001">
    <property type="entry name" value="ITPase-like_fam"/>
</dbReference>
<dbReference type="EC" id="3.6.1.9" evidence="3"/>
<dbReference type="NCBIfam" id="TIGR00172">
    <property type="entry name" value="maf"/>
    <property type="match status" value="1"/>
</dbReference>
<organism evidence="4 5">
    <name type="scientific">Candidatus Anaerostipes avistercoris</name>
    <dbReference type="NCBI Taxonomy" id="2838462"/>
    <lineage>
        <taxon>Bacteria</taxon>
        <taxon>Bacillati</taxon>
        <taxon>Bacillota</taxon>
        <taxon>Clostridia</taxon>
        <taxon>Lachnospirales</taxon>
        <taxon>Lachnospiraceae</taxon>
        <taxon>Anaerostipes</taxon>
    </lineage>
</organism>
<reference evidence="4" key="1">
    <citation type="journal article" date="2021" name="PeerJ">
        <title>Extensive microbial diversity within the chicken gut microbiome revealed by metagenomics and culture.</title>
        <authorList>
            <person name="Gilroy R."/>
            <person name="Ravi A."/>
            <person name="Getino M."/>
            <person name="Pursley I."/>
            <person name="Horton D.L."/>
            <person name="Alikhan N.F."/>
            <person name="Baker D."/>
            <person name="Gharbi K."/>
            <person name="Hall N."/>
            <person name="Watson M."/>
            <person name="Adriaenssens E.M."/>
            <person name="Foster-Nyarko E."/>
            <person name="Jarju S."/>
            <person name="Secka A."/>
            <person name="Antonio M."/>
            <person name="Oren A."/>
            <person name="Chaudhuri R.R."/>
            <person name="La Ragione R."/>
            <person name="Hildebrand F."/>
            <person name="Pallen M.J."/>
        </authorList>
    </citation>
    <scope>NUCLEOTIDE SEQUENCE</scope>
    <source>
        <strain evidence="4">ChiSjej3B21-8574</strain>
    </source>
</reference>
<comment type="catalytic activity">
    <reaction evidence="3">
        <text>UTP + H2O = UMP + diphosphate + H(+)</text>
        <dbReference type="Rhea" id="RHEA:29395"/>
        <dbReference type="ChEBI" id="CHEBI:15377"/>
        <dbReference type="ChEBI" id="CHEBI:15378"/>
        <dbReference type="ChEBI" id="CHEBI:33019"/>
        <dbReference type="ChEBI" id="CHEBI:46398"/>
        <dbReference type="ChEBI" id="CHEBI:57865"/>
        <dbReference type="EC" id="3.6.1.9"/>
    </reaction>
</comment>
<evidence type="ECO:0000256" key="3">
    <source>
        <dbReference type="HAMAP-Rule" id="MF_00528"/>
    </source>
</evidence>
<evidence type="ECO:0000256" key="1">
    <source>
        <dbReference type="ARBA" id="ARBA00001968"/>
    </source>
</evidence>
<dbReference type="EMBL" id="DWWD01000046">
    <property type="protein sequence ID" value="HJC51359.1"/>
    <property type="molecule type" value="Genomic_DNA"/>
</dbReference>
<comment type="caution">
    <text evidence="3">Lacks conserved residue(s) required for the propagation of feature annotation.</text>
</comment>
<sequence>MNHMILASASPRRKEILKQADLSFEVMPSDICEVITKERPEEVVMELSAQKARDIWEKTEGRDMVVGADTVVAFGGNILGKPKDEKDAAEMLAMLSGSEHQVYTGVTVICDGKETSFYEETKVCFYELDENEIEAYIRTGEPMDKAGAYGIQGRAAVFIRAIEGDYYNVVGFPIARFVHEMKQILPV</sequence>
<comment type="cofactor">
    <cofactor evidence="1 3">
        <name>a divalent metal cation</name>
        <dbReference type="ChEBI" id="CHEBI:60240"/>
    </cofactor>
</comment>
<comment type="subcellular location">
    <subcellularLocation>
        <location evidence="3">Cytoplasm</location>
    </subcellularLocation>
</comment>
<feature type="active site" description="Proton acceptor" evidence="3">
    <location>
        <position position="69"/>
    </location>
</feature>
<proteinExistence type="inferred from homology"/>
<keyword evidence="3" id="KW-0546">Nucleotide metabolism</keyword>
<feature type="site" description="Important for substrate specificity" evidence="3">
    <location>
        <position position="152"/>
    </location>
</feature>
<evidence type="ECO:0000313" key="4">
    <source>
        <dbReference type="EMBL" id="HJC51359.1"/>
    </source>
</evidence>
<comment type="catalytic activity">
    <reaction evidence="3">
        <text>dTTP + H2O = dTMP + diphosphate + H(+)</text>
        <dbReference type="Rhea" id="RHEA:28534"/>
        <dbReference type="ChEBI" id="CHEBI:15377"/>
        <dbReference type="ChEBI" id="CHEBI:15378"/>
        <dbReference type="ChEBI" id="CHEBI:33019"/>
        <dbReference type="ChEBI" id="CHEBI:37568"/>
        <dbReference type="ChEBI" id="CHEBI:63528"/>
        <dbReference type="EC" id="3.6.1.9"/>
    </reaction>
</comment>
<dbReference type="CDD" id="cd00555">
    <property type="entry name" value="Maf"/>
    <property type="match status" value="1"/>
</dbReference>
<dbReference type="PIRSF" id="PIRSF006305">
    <property type="entry name" value="Maf"/>
    <property type="match status" value="1"/>
</dbReference>
<dbReference type="InterPro" id="IPR003697">
    <property type="entry name" value="Maf-like"/>
</dbReference>
<dbReference type="GO" id="GO:0005737">
    <property type="term" value="C:cytoplasm"/>
    <property type="evidence" value="ECO:0007669"/>
    <property type="project" value="UniProtKB-SubCell"/>
</dbReference>
<dbReference type="HAMAP" id="MF_00528">
    <property type="entry name" value="Maf"/>
    <property type="match status" value="1"/>
</dbReference>
<feature type="site" description="Important for substrate specificity" evidence="3">
    <location>
        <position position="12"/>
    </location>
</feature>
<keyword evidence="3" id="KW-0963">Cytoplasm</keyword>
<gene>
    <name evidence="4" type="primary">maf</name>
    <name evidence="4" type="ORF">H9754_12470</name>
</gene>
<protein>
    <recommendedName>
        <fullName evidence="3">dTTP/UTP pyrophosphatase</fullName>
        <shortName evidence="3">dTTPase/UTPase</shortName>
        <ecNumber evidence="3">3.6.1.9</ecNumber>
    </recommendedName>
    <alternativeName>
        <fullName evidence="3">Nucleoside triphosphate pyrophosphatase</fullName>
    </alternativeName>
    <alternativeName>
        <fullName evidence="3">Nucleotide pyrophosphatase</fullName>
        <shortName evidence="3">Nucleotide PPase</shortName>
    </alternativeName>
</protein>
<dbReference type="Pfam" id="PF02545">
    <property type="entry name" value="Maf"/>
    <property type="match status" value="1"/>
</dbReference>
<dbReference type="Gene3D" id="3.90.950.10">
    <property type="match status" value="1"/>
</dbReference>